<dbReference type="RefSeq" id="WP_187814555.1">
    <property type="nucleotide sequence ID" value="NZ_JACTVJ010000007.1"/>
</dbReference>
<reference evidence="2 3" key="1">
    <citation type="submission" date="2020-08" db="EMBL/GenBank/DDBJ databases">
        <title>Genemic of Streptomyces polyaspartic.</title>
        <authorList>
            <person name="Liu W."/>
        </authorList>
    </citation>
    <scope>NUCLEOTIDE SEQUENCE [LARGE SCALE GENOMIC DNA]</scope>
    <source>
        <strain evidence="2 3">TRM66268-LWL</strain>
    </source>
</reference>
<evidence type="ECO:0000256" key="1">
    <source>
        <dbReference type="SAM" id="MobiDB-lite"/>
    </source>
</evidence>
<evidence type="ECO:0000313" key="3">
    <source>
        <dbReference type="Proteomes" id="UP000642284"/>
    </source>
</evidence>
<feature type="region of interest" description="Disordered" evidence="1">
    <location>
        <begin position="63"/>
        <end position="98"/>
    </location>
</feature>
<feature type="compositionally biased region" description="Low complexity" evidence="1">
    <location>
        <begin position="68"/>
        <end position="90"/>
    </location>
</feature>
<organism evidence="2 3">
    <name type="scientific">Streptomyces polyasparticus</name>
    <dbReference type="NCBI Taxonomy" id="2767826"/>
    <lineage>
        <taxon>Bacteria</taxon>
        <taxon>Bacillati</taxon>
        <taxon>Actinomycetota</taxon>
        <taxon>Actinomycetes</taxon>
        <taxon>Kitasatosporales</taxon>
        <taxon>Streptomycetaceae</taxon>
        <taxon>Streptomyces</taxon>
    </lineage>
</organism>
<dbReference type="Proteomes" id="UP000642284">
    <property type="component" value="Unassembled WGS sequence"/>
</dbReference>
<accession>A0ABR7SHX4</accession>
<dbReference type="EMBL" id="JACTVJ010000007">
    <property type="protein sequence ID" value="MBC9714071.1"/>
    <property type="molecule type" value="Genomic_DNA"/>
</dbReference>
<keyword evidence="3" id="KW-1185">Reference proteome</keyword>
<proteinExistence type="predicted"/>
<evidence type="ECO:0000313" key="2">
    <source>
        <dbReference type="EMBL" id="MBC9714071.1"/>
    </source>
</evidence>
<comment type="caution">
    <text evidence="2">The sequence shown here is derived from an EMBL/GenBank/DDBJ whole genome shotgun (WGS) entry which is preliminary data.</text>
</comment>
<feature type="region of interest" description="Disordered" evidence="1">
    <location>
        <begin position="1"/>
        <end position="48"/>
    </location>
</feature>
<sequence>MSTPTPTAPATTSDAPAAPPAASTTTAAEPAATAPTNPPSTEAQDVASLPAWAQKLITDTRAEAANYRTRAQAAEQTPAQATAPTPAPTVEAREGDVSRLPQWAQRALSDGQTAAHRAAVQAAVIQAAPGAGADVARLLDSQSFAAAVAEVDPADPAAITQAITNALTAQPWLAATPSGPARAGADFTNTGPGEVTAEQFARMSYAERVELHQTAPETYRRLAG</sequence>
<name>A0ABR7SHX4_9ACTN</name>
<feature type="compositionally biased region" description="Low complexity" evidence="1">
    <location>
        <begin position="1"/>
        <end position="43"/>
    </location>
</feature>
<protein>
    <submittedName>
        <fullName evidence="2">Uncharacterized protein</fullName>
    </submittedName>
</protein>
<gene>
    <name evidence="2" type="ORF">H9Y04_16020</name>
</gene>